<organism evidence="1">
    <name type="scientific">Rhizophora mucronata</name>
    <name type="common">Asiatic mangrove</name>
    <dbReference type="NCBI Taxonomy" id="61149"/>
    <lineage>
        <taxon>Eukaryota</taxon>
        <taxon>Viridiplantae</taxon>
        <taxon>Streptophyta</taxon>
        <taxon>Embryophyta</taxon>
        <taxon>Tracheophyta</taxon>
        <taxon>Spermatophyta</taxon>
        <taxon>Magnoliopsida</taxon>
        <taxon>eudicotyledons</taxon>
        <taxon>Gunneridae</taxon>
        <taxon>Pentapetalae</taxon>
        <taxon>rosids</taxon>
        <taxon>fabids</taxon>
        <taxon>Malpighiales</taxon>
        <taxon>Rhizophoraceae</taxon>
        <taxon>Rhizophora</taxon>
    </lineage>
</organism>
<protein>
    <submittedName>
        <fullName evidence="1">Uncharacterized protein</fullName>
    </submittedName>
</protein>
<accession>A0A2P2PJA0</accession>
<sequence length="31" mass="3614">MVLLKFSGRMVLVILLMNCKNSDRIWSTQNC</sequence>
<proteinExistence type="predicted"/>
<name>A0A2P2PJA0_RHIMU</name>
<evidence type="ECO:0000313" key="1">
    <source>
        <dbReference type="EMBL" id="MBX54749.1"/>
    </source>
</evidence>
<dbReference type="EMBL" id="GGEC01074265">
    <property type="protein sequence ID" value="MBX54749.1"/>
    <property type="molecule type" value="Transcribed_RNA"/>
</dbReference>
<reference evidence="1" key="1">
    <citation type="submission" date="2018-02" db="EMBL/GenBank/DDBJ databases">
        <title>Rhizophora mucronata_Transcriptome.</title>
        <authorList>
            <person name="Meera S.P."/>
            <person name="Sreeshan A."/>
            <person name="Augustine A."/>
        </authorList>
    </citation>
    <scope>NUCLEOTIDE SEQUENCE</scope>
    <source>
        <tissue evidence="1">Leaf</tissue>
    </source>
</reference>
<dbReference type="AlphaFoldDB" id="A0A2P2PJA0"/>